<proteinExistence type="predicted"/>
<evidence type="ECO:0000313" key="2">
    <source>
        <dbReference type="Proteomes" id="UP000198670"/>
    </source>
</evidence>
<gene>
    <name evidence="1" type="ORF">SAMN05444682_105146</name>
</gene>
<dbReference type="STRING" id="1477437.SAMN05444682_105146"/>
<sequence length="58" mass="6721">MPFTLLNNLTTNTYLCLAEAQVTSLNERLKKLLYLNLNKRSHANERTNHHKPSDGRLL</sequence>
<accession>A0A1I3KB92</accession>
<dbReference type="EMBL" id="FOQO01000005">
    <property type="protein sequence ID" value="SFI69759.1"/>
    <property type="molecule type" value="Genomic_DNA"/>
</dbReference>
<dbReference type="AlphaFoldDB" id="A0A1I3KB92"/>
<keyword evidence="2" id="KW-1185">Reference proteome</keyword>
<evidence type="ECO:0000313" key="1">
    <source>
        <dbReference type="EMBL" id="SFI69759.1"/>
    </source>
</evidence>
<dbReference type="Proteomes" id="UP000198670">
    <property type="component" value="Unassembled WGS sequence"/>
</dbReference>
<organism evidence="1 2">
    <name type="scientific">Parapedobacter indicus</name>
    <dbReference type="NCBI Taxonomy" id="1477437"/>
    <lineage>
        <taxon>Bacteria</taxon>
        <taxon>Pseudomonadati</taxon>
        <taxon>Bacteroidota</taxon>
        <taxon>Sphingobacteriia</taxon>
        <taxon>Sphingobacteriales</taxon>
        <taxon>Sphingobacteriaceae</taxon>
        <taxon>Parapedobacter</taxon>
    </lineage>
</organism>
<name>A0A1I3KB92_9SPHI</name>
<protein>
    <submittedName>
        <fullName evidence="1">Uncharacterized protein</fullName>
    </submittedName>
</protein>
<reference evidence="1 2" key="1">
    <citation type="submission" date="2016-10" db="EMBL/GenBank/DDBJ databases">
        <authorList>
            <person name="de Groot N.N."/>
        </authorList>
    </citation>
    <scope>NUCLEOTIDE SEQUENCE [LARGE SCALE GENOMIC DNA]</scope>
    <source>
        <strain evidence="1 2">RK1</strain>
    </source>
</reference>